<keyword evidence="2" id="KW-1185">Reference proteome</keyword>
<reference evidence="3" key="1">
    <citation type="submission" date="2017-02" db="UniProtKB">
        <authorList>
            <consortium name="WormBaseParasite"/>
        </authorList>
    </citation>
    <scope>IDENTIFICATION</scope>
</reference>
<organism evidence="3">
    <name type="scientific">Nippostrongylus brasiliensis</name>
    <name type="common">Rat hookworm</name>
    <dbReference type="NCBI Taxonomy" id="27835"/>
    <lineage>
        <taxon>Eukaryota</taxon>
        <taxon>Metazoa</taxon>
        <taxon>Ecdysozoa</taxon>
        <taxon>Nematoda</taxon>
        <taxon>Chromadorea</taxon>
        <taxon>Rhabditida</taxon>
        <taxon>Rhabditina</taxon>
        <taxon>Rhabditomorpha</taxon>
        <taxon>Strongyloidea</taxon>
        <taxon>Heligmosomidae</taxon>
        <taxon>Nippostrongylus</taxon>
    </lineage>
</organism>
<reference evidence="1 2" key="2">
    <citation type="submission" date="2018-11" db="EMBL/GenBank/DDBJ databases">
        <authorList>
            <consortium name="Pathogen Informatics"/>
        </authorList>
    </citation>
    <scope>NUCLEOTIDE SEQUENCE [LARGE SCALE GENOMIC DNA]</scope>
</reference>
<proteinExistence type="predicted"/>
<sequence length="177" mass="20521">MGIQAHCCYFTYTHYGEDMTGMECKVTPQEQVLQLFASDHNGKLVGHSDAKDFWPDEEEDKLILERRGPNSVSVNVEIEEPYNYTLFIYAYPNKTAEEQIKDTSDRRKFPFTVQLRKKAVLYHFTLYYELLDAVSYELLSADFKESYLLEEEGLPNEVERAEIKAVTSEYSPMNGVS</sequence>
<name>A0A0N4YT17_NIPBR</name>
<gene>
    <name evidence="1" type="ORF">NBR_LOCUS20390</name>
</gene>
<dbReference type="EMBL" id="UYSL01025091">
    <property type="protein sequence ID" value="VDL84127.1"/>
    <property type="molecule type" value="Genomic_DNA"/>
</dbReference>
<dbReference type="Proteomes" id="UP000271162">
    <property type="component" value="Unassembled WGS sequence"/>
</dbReference>
<evidence type="ECO:0000313" key="1">
    <source>
        <dbReference type="EMBL" id="VDL84127.1"/>
    </source>
</evidence>
<evidence type="ECO:0000313" key="3">
    <source>
        <dbReference type="WBParaSite" id="NBR_0002038901-mRNA-1"/>
    </source>
</evidence>
<accession>A0A0N4YT17</accession>
<dbReference type="WBParaSite" id="NBR_0002038901-mRNA-1">
    <property type="protein sequence ID" value="NBR_0002038901-mRNA-1"/>
    <property type="gene ID" value="NBR_0002038901"/>
</dbReference>
<evidence type="ECO:0000313" key="2">
    <source>
        <dbReference type="Proteomes" id="UP000271162"/>
    </source>
</evidence>
<protein>
    <submittedName>
        <fullName evidence="3">PITH domain-containing protein</fullName>
    </submittedName>
</protein>
<dbReference type="AlphaFoldDB" id="A0A0N4YT17"/>